<evidence type="ECO:0000313" key="3">
    <source>
        <dbReference type="Proteomes" id="UP001063166"/>
    </source>
</evidence>
<dbReference type="EMBL" id="BRPK01000004">
    <property type="protein sequence ID" value="GLB37930.1"/>
    <property type="molecule type" value="Genomic_DNA"/>
</dbReference>
<evidence type="ECO:0000313" key="2">
    <source>
        <dbReference type="EMBL" id="GLB37930.1"/>
    </source>
</evidence>
<proteinExistence type="predicted"/>
<gene>
    <name evidence="2" type="ORF">LshimejAT787_0409810</name>
</gene>
<name>A0A9P3UNJ7_LYOSH</name>
<dbReference type="Proteomes" id="UP001063166">
    <property type="component" value="Unassembled WGS sequence"/>
</dbReference>
<reference evidence="2" key="1">
    <citation type="submission" date="2022-07" db="EMBL/GenBank/DDBJ databases">
        <title>The genome of Lyophyllum shimeji provides insight into the initial evolution of ectomycorrhizal fungal genome.</title>
        <authorList>
            <person name="Kobayashi Y."/>
            <person name="Shibata T."/>
            <person name="Hirakawa H."/>
            <person name="Shigenobu S."/>
            <person name="Nishiyama T."/>
            <person name="Yamada A."/>
            <person name="Hasebe M."/>
            <person name="Kawaguchi M."/>
        </authorList>
    </citation>
    <scope>NUCLEOTIDE SEQUENCE</scope>
    <source>
        <strain evidence="2">AT787</strain>
    </source>
</reference>
<protein>
    <submittedName>
        <fullName evidence="2">Uncharacterized protein</fullName>
    </submittedName>
</protein>
<sequence>MSRRIQERNYGTHSPKVHRTYPSPLTSPIQGFYSPNSHSSFCEYGISVTGIGLFFSLFVREPHRGFRVWADLSYISRLPPAPSQQRWGIPSGFGRSSPLSDAYCCHQCSRPLG</sequence>
<keyword evidence="3" id="KW-1185">Reference proteome</keyword>
<feature type="region of interest" description="Disordered" evidence="1">
    <location>
        <begin position="1"/>
        <end position="22"/>
    </location>
</feature>
<comment type="caution">
    <text evidence="2">The sequence shown here is derived from an EMBL/GenBank/DDBJ whole genome shotgun (WGS) entry which is preliminary data.</text>
</comment>
<accession>A0A9P3UNJ7</accession>
<dbReference type="AlphaFoldDB" id="A0A9P3UNJ7"/>
<evidence type="ECO:0000256" key="1">
    <source>
        <dbReference type="SAM" id="MobiDB-lite"/>
    </source>
</evidence>
<organism evidence="2 3">
    <name type="scientific">Lyophyllum shimeji</name>
    <name type="common">Hon-shimeji</name>
    <name type="synonym">Tricholoma shimeji</name>
    <dbReference type="NCBI Taxonomy" id="47721"/>
    <lineage>
        <taxon>Eukaryota</taxon>
        <taxon>Fungi</taxon>
        <taxon>Dikarya</taxon>
        <taxon>Basidiomycota</taxon>
        <taxon>Agaricomycotina</taxon>
        <taxon>Agaricomycetes</taxon>
        <taxon>Agaricomycetidae</taxon>
        <taxon>Agaricales</taxon>
        <taxon>Tricholomatineae</taxon>
        <taxon>Lyophyllaceae</taxon>
        <taxon>Lyophyllum</taxon>
    </lineage>
</organism>